<dbReference type="Proteomes" id="UP000823634">
    <property type="component" value="Unassembled WGS sequence"/>
</dbReference>
<evidence type="ECO:0000259" key="3">
    <source>
        <dbReference type="Pfam" id="PF00561"/>
    </source>
</evidence>
<keyword evidence="2 4" id="KW-0378">Hydrolase</keyword>
<dbReference type="GO" id="GO:0006508">
    <property type="term" value="P:proteolysis"/>
    <property type="evidence" value="ECO:0007669"/>
    <property type="project" value="InterPro"/>
</dbReference>
<dbReference type="Pfam" id="PF00561">
    <property type="entry name" value="Abhydrolase_1"/>
    <property type="match status" value="1"/>
</dbReference>
<gene>
    <name evidence="4" type="ORF">IAC61_03820</name>
</gene>
<comment type="similarity">
    <text evidence="1">Belongs to the peptidase S33 family.</text>
</comment>
<organism evidence="4 5">
    <name type="scientific">Candidatus Alloenteromonas pullistercoris</name>
    <dbReference type="NCBI Taxonomy" id="2840785"/>
    <lineage>
        <taxon>Bacteria</taxon>
        <taxon>Bacillati</taxon>
        <taxon>Bacillota</taxon>
        <taxon>Bacillota incertae sedis</taxon>
        <taxon>Candidatus Alloenteromonas</taxon>
    </lineage>
</organism>
<feature type="domain" description="AB hydrolase-1" evidence="3">
    <location>
        <begin position="28"/>
        <end position="285"/>
    </location>
</feature>
<dbReference type="SUPFAM" id="SSF53474">
    <property type="entry name" value="alpha/beta-Hydrolases"/>
    <property type="match status" value="1"/>
</dbReference>
<dbReference type="Gene3D" id="3.40.50.1820">
    <property type="entry name" value="alpha/beta hydrolase"/>
    <property type="match status" value="1"/>
</dbReference>
<sequence>MKDELVKAKINGLGQIAHVFGIPNKTGLLFVHGGPGNPNRHKIKDKLSPLFDKFLVCAYDQRGTGGSYHAFPKKADYSIESYVEDILAWGRLIKSRYSLEKIILVGESWGSAISVLSLAKANGLFDAYLGYGQFVSSRESVLWQYEELSKRIDVAKAGLKRPIGGVFETKEQEALFHSLLYPAFEPKDYPSYKEREIIPFYKSGEYSLWAKRGWRKGTKLLERLCLPLSAISLPREFDIPFFICQGKDDFITPYPVAKAYFEDIKAPRKGFYPFDCGHLPAFEKPKGFCDLLIRLFS</sequence>
<evidence type="ECO:0000256" key="2">
    <source>
        <dbReference type="ARBA" id="ARBA00022801"/>
    </source>
</evidence>
<comment type="caution">
    <text evidence="4">The sequence shown here is derived from an EMBL/GenBank/DDBJ whole genome shotgun (WGS) entry which is preliminary data.</text>
</comment>
<dbReference type="InterPro" id="IPR029058">
    <property type="entry name" value="AB_hydrolase_fold"/>
</dbReference>
<accession>A0A9D9DHS3</accession>
<reference evidence="4" key="2">
    <citation type="journal article" date="2021" name="PeerJ">
        <title>Extensive microbial diversity within the chicken gut microbiome revealed by metagenomics and culture.</title>
        <authorList>
            <person name="Gilroy R."/>
            <person name="Ravi A."/>
            <person name="Getino M."/>
            <person name="Pursley I."/>
            <person name="Horton D.L."/>
            <person name="Alikhan N.F."/>
            <person name="Baker D."/>
            <person name="Gharbi K."/>
            <person name="Hall N."/>
            <person name="Watson M."/>
            <person name="Adriaenssens E.M."/>
            <person name="Foster-Nyarko E."/>
            <person name="Jarju S."/>
            <person name="Secka A."/>
            <person name="Antonio M."/>
            <person name="Oren A."/>
            <person name="Chaudhuri R.R."/>
            <person name="La Ragione R."/>
            <person name="Hildebrand F."/>
            <person name="Pallen M.J."/>
        </authorList>
    </citation>
    <scope>NUCLEOTIDE SEQUENCE</scope>
    <source>
        <strain evidence="4">17113</strain>
    </source>
</reference>
<reference evidence="4" key="1">
    <citation type="submission" date="2020-10" db="EMBL/GenBank/DDBJ databases">
        <authorList>
            <person name="Gilroy R."/>
        </authorList>
    </citation>
    <scope>NUCLEOTIDE SEQUENCE</scope>
    <source>
        <strain evidence="4">17113</strain>
    </source>
</reference>
<dbReference type="InterPro" id="IPR000073">
    <property type="entry name" value="AB_hydrolase_1"/>
</dbReference>
<dbReference type="GO" id="GO:0004177">
    <property type="term" value="F:aminopeptidase activity"/>
    <property type="evidence" value="ECO:0007669"/>
    <property type="project" value="UniProtKB-EC"/>
</dbReference>
<dbReference type="PRINTS" id="PR00793">
    <property type="entry name" value="PROAMNOPTASE"/>
</dbReference>
<dbReference type="InterPro" id="IPR002410">
    <property type="entry name" value="Peptidase_S33"/>
</dbReference>
<name>A0A9D9DHS3_9FIRM</name>
<proteinExistence type="inferred from homology"/>
<evidence type="ECO:0000256" key="1">
    <source>
        <dbReference type="ARBA" id="ARBA00010088"/>
    </source>
</evidence>
<protein>
    <submittedName>
        <fullName evidence="4">Alpha/beta hydrolase</fullName>
    </submittedName>
</protein>
<evidence type="ECO:0000313" key="4">
    <source>
        <dbReference type="EMBL" id="MBO8426430.1"/>
    </source>
</evidence>
<dbReference type="EMBL" id="JADINA010000024">
    <property type="protein sequence ID" value="MBO8426430.1"/>
    <property type="molecule type" value="Genomic_DNA"/>
</dbReference>
<dbReference type="AlphaFoldDB" id="A0A9D9DHS3"/>
<evidence type="ECO:0000313" key="5">
    <source>
        <dbReference type="Proteomes" id="UP000823634"/>
    </source>
</evidence>